<feature type="domain" description="Rib" evidence="2">
    <location>
        <begin position="604"/>
        <end position="671"/>
    </location>
</feature>
<feature type="chain" id="PRO_5030601643" description="Rib domain-containing protein" evidence="1">
    <location>
        <begin position="41"/>
        <end position="956"/>
    </location>
</feature>
<evidence type="ECO:0000313" key="3">
    <source>
        <dbReference type="EMBL" id="MSS38135.1"/>
    </source>
</evidence>
<feature type="domain" description="Rib" evidence="2">
    <location>
        <begin position="841"/>
        <end position="919"/>
    </location>
</feature>
<name>A0A7X2NNT2_9CLOT</name>
<keyword evidence="4" id="KW-1185">Reference proteome</keyword>
<evidence type="ECO:0000256" key="1">
    <source>
        <dbReference type="SAM" id="SignalP"/>
    </source>
</evidence>
<feature type="non-terminal residue" evidence="3">
    <location>
        <position position="956"/>
    </location>
</feature>
<dbReference type="RefSeq" id="WP_328597569.1">
    <property type="nucleotide sequence ID" value="NZ_VUMD01000018.1"/>
</dbReference>
<sequence length="956" mass="104542">MGKLKIKRRKKSLQKLSVKAVSCMLGCTLFFGNAATVVYAAGSFDPNTGVYKYTEEKQKSEKSSVQVRYERVTAEVDGKQVPAVKYSFTMNPEHYPIGGRTVFGFVLPKAVKTPAQIVKKVFNQDGGETERKTYKTVAEWGAKQGSQKITGKDLKKEFGRNILTDDNTNSKVPVNETFTDAFNKAIIKGFEEDAKELGKQISEVQGYNEMVAYRNGDANLYYDSWEDSSSSSSYVFEVIAPLKNPEDKDANIQALGFISSHANGTRTEKYRQAGIKATLKQLEEKAVLSTVIDPIPNIRTEVDLKWKHVKLPKRTNDLGFEKSENGYTFIYKYDINDKTPFSTTDLLEELTATDKRNQQVYDGTDKKKKYKDDSEGVEWIYKREEDGKRLIDKNGDPRNILDIVNSTQKWGDQSIDLEDDPKVPVIAENSPITEENNNSAGSWNILQNGNVVEGTTEKYQIYLRPYEVSHASYNIDTATETNVINLFVVGVDNKAGKPGIEEKDNGSVVITLPEAEIDQDIEHVDITYTPEGGKEKKVRLTKQGDQWTGGEGDGFTVKGGVITIPKDKVKDASIVKVTVTDKAGNVSEEVTGNAGAGATLKDRNPVTVDLNGTLNDKAITDKIKKPIPRGGTATVKTKPATNKAGDAEAVVTVTYPDNTTDEITVPVRVVDNRPDNEKYTPELADRNPVTVELNGTLEDAAIIGKIKKPIPGGGTATVKTKPATNKAGDAEAVVTVTYPDNTTDEISVPVRVVDNRSDNEKYTPELADRNPVTVELNGTLEDAAIIGKIKKPIPGGGTATVKTKPATNKAGDAEAVVTVTYPDNTTDEISVPVRVVDNRPDNEKYTPELADRNPVTVELNGTLEDAAIIGKIKKPIPGGGTATVKTKPATNKAGDAEAVVTVTYPDNTTDEITVPVKVVQPDQPDKERLSRKYPPKAKDEVIQVGETVELDEHNIA</sequence>
<dbReference type="EMBL" id="VUMD01000018">
    <property type="protein sequence ID" value="MSS38135.1"/>
    <property type="molecule type" value="Genomic_DNA"/>
</dbReference>
<reference evidence="3 4" key="1">
    <citation type="submission" date="2019-08" db="EMBL/GenBank/DDBJ databases">
        <title>In-depth cultivation of the pig gut microbiome towards novel bacterial diversity and tailored functional studies.</title>
        <authorList>
            <person name="Wylensek D."/>
            <person name="Hitch T.C.A."/>
            <person name="Clavel T."/>
        </authorList>
    </citation>
    <scope>NUCLEOTIDE SEQUENCE [LARGE SCALE GENOMIC DNA]</scope>
    <source>
        <strain evidence="3 4">WCA-389-WT-23D1</strain>
    </source>
</reference>
<protein>
    <recommendedName>
        <fullName evidence="2">Rib domain-containing protein</fullName>
    </recommendedName>
</protein>
<gene>
    <name evidence="3" type="ORF">FYJ39_16735</name>
</gene>
<dbReference type="Proteomes" id="UP000429958">
    <property type="component" value="Unassembled WGS sequence"/>
</dbReference>
<dbReference type="InterPro" id="IPR059115">
    <property type="entry name" value="Rib"/>
</dbReference>
<accession>A0A7X2NNT2</accession>
<comment type="caution">
    <text evidence="3">The sequence shown here is derived from an EMBL/GenBank/DDBJ whole genome shotgun (WGS) entry which is preliminary data.</text>
</comment>
<evidence type="ECO:0000259" key="2">
    <source>
        <dbReference type="Pfam" id="PF08428"/>
    </source>
</evidence>
<dbReference type="InterPro" id="IPR012706">
    <property type="entry name" value="Rib_alpha_Esp_rpt"/>
</dbReference>
<dbReference type="NCBIfam" id="TIGR02331">
    <property type="entry name" value="rib_alpha"/>
    <property type="match status" value="4"/>
</dbReference>
<feature type="domain" description="Rib" evidence="2">
    <location>
        <begin position="675"/>
        <end position="754"/>
    </location>
</feature>
<feature type="signal peptide" evidence="1">
    <location>
        <begin position="1"/>
        <end position="40"/>
    </location>
</feature>
<dbReference type="AlphaFoldDB" id="A0A7X2NNT2"/>
<organism evidence="3 4">
    <name type="scientific">Clostridium porci</name>
    <dbReference type="NCBI Taxonomy" id="2605778"/>
    <lineage>
        <taxon>Bacteria</taxon>
        <taxon>Bacillati</taxon>
        <taxon>Bacillota</taxon>
        <taxon>Clostridia</taxon>
        <taxon>Eubacteriales</taxon>
        <taxon>Clostridiaceae</taxon>
        <taxon>Clostridium</taxon>
    </lineage>
</organism>
<dbReference type="Pfam" id="PF08428">
    <property type="entry name" value="Rib"/>
    <property type="match status" value="4"/>
</dbReference>
<evidence type="ECO:0000313" key="4">
    <source>
        <dbReference type="Proteomes" id="UP000429958"/>
    </source>
</evidence>
<keyword evidence="1" id="KW-0732">Signal</keyword>
<proteinExistence type="predicted"/>
<feature type="domain" description="Rib" evidence="2">
    <location>
        <begin position="758"/>
        <end position="837"/>
    </location>
</feature>